<evidence type="ECO:0008006" key="4">
    <source>
        <dbReference type="Google" id="ProtNLM"/>
    </source>
</evidence>
<dbReference type="AlphaFoldDB" id="A0A913Z4X4"/>
<dbReference type="EnsemblMetazoa" id="XM_038190950.1">
    <property type="protein sequence ID" value="XP_038046878.1"/>
    <property type="gene ID" value="LOC119721064"/>
</dbReference>
<dbReference type="InterPro" id="IPR038765">
    <property type="entry name" value="Papain-like_cys_pep_sf"/>
</dbReference>
<evidence type="ECO:0000313" key="2">
    <source>
        <dbReference type="EnsemblMetazoa" id="XP_038046878.1"/>
    </source>
</evidence>
<keyword evidence="3" id="KW-1185">Reference proteome</keyword>
<dbReference type="RefSeq" id="XP_038046878.1">
    <property type="nucleotide sequence ID" value="XM_038190950.1"/>
</dbReference>
<proteinExistence type="predicted"/>
<dbReference type="PANTHER" id="PTHR34718:SF2">
    <property type="entry name" value="PHD-TYPE DOMAIN-CONTAINING PROTEIN"/>
    <property type="match status" value="1"/>
</dbReference>
<organism evidence="2 3">
    <name type="scientific">Patiria miniata</name>
    <name type="common">Bat star</name>
    <name type="synonym">Asterina miniata</name>
    <dbReference type="NCBI Taxonomy" id="46514"/>
    <lineage>
        <taxon>Eukaryota</taxon>
        <taxon>Metazoa</taxon>
        <taxon>Echinodermata</taxon>
        <taxon>Eleutherozoa</taxon>
        <taxon>Asterozoa</taxon>
        <taxon>Asteroidea</taxon>
        <taxon>Valvatacea</taxon>
        <taxon>Valvatida</taxon>
        <taxon>Asterinidae</taxon>
        <taxon>Patiria</taxon>
    </lineage>
</organism>
<dbReference type="Gene3D" id="3.40.395.10">
    <property type="entry name" value="Adenoviral Proteinase, Chain A"/>
    <property type="match status" value="1"/>
</dbReference>
<feature type="compositionally biased region" description="Polar residues" evidence="1">
    <location>
        <begin position="332"/>
        <end position="348"/>
    </location>
</feature>
<feature type="region of interest" description="Disordered" evidence="1">
    <location>
        <begin position="328"/>
        <end position="348"/>
    </location>
</feature>
<sequence length="348" mass="38914">MMIFEMILKKTSNPQNDDAKPVYRKRWQSSTRDYRVIQIKDENRRIKMILRATNNSTTPVMGSPPAGLKRPASTIRQGSVAKKRRTVGVSQHARYRHSIAKAVARSVKKPTVNARKRLLPLDEEPCEPKRPCVTAKEDCDGETQGPSLDDDWFIQVGLSAKDVEILYSGEWLTDDHVTAAQKLLRRQFPALAGLQEPVLGEILQFEPMTKDGAQVMLNGGGHWVTVCRKDGEVKLLDSKNGGLTPKLSRQIVNLCGEKKEERSAAGLRVQLPVVHPQRGSSDCGLFALAYATEVAYGGSPELAVFDQRAMRQHLRRCLESQKMTPFPRMSCAQRTPRNVGNKSQTIRS</sequence>
<dbReference type="SUPFAM" id="SSF54001">
    <property type="entry name" value="Cysteine proteinases"/>
    <property type="match status" value="1"/>
</dbReference>
<name>A0A913Z4X4_PATMI</name>
<dbReference type="OMA" id="HRIRRYH"/>
<protein>
    <recommendedName>
        <fullName evidence="4">Ubiquitin-like protease family profile domain-containing protein</fullName>
    </recommendedName>
</protein>
<evidence type="ECO:0000313" key="3">
    <source>
        <dbReference type="Proteomes" id="UP000887568"/>
    </source>
</evidence>
<dbReference type="PANTHER" id="PTHR34718">
    <property type="entry name" value="PHD-TYPE DOMAIN-CONTAINING PROTEIN"/>
    <property type="match status" value="1"/>
</dbReference>
<dbReference type="GeneID" id="119721064"/>
<feature type="region of interest" description="Disordered" evidence="1">
    <location>
        <begin position="55"/>
        <end position="74"/>
    </location>
</feature>
<accession>A0A913Z4X4</accession>
<evidence type="ECO:0000256" key="1">
    <source>
        <dbReference type="SAM" id="MobiDB-lite"/>
    </source>
</evidence>
<dbReference type="Proteomes" id="UP000887568">
    <property type="component" value="Unplaced"/>
</dbReference>
<reference evidence="2" key="1">
    <citation type="submission" date="2022-11" db="UniProtKB">
        <authorList>
            <consortium name="EnsemblMetazoa"/>
        </authorList>
    </citation>
    <scope>IDENTIFICATION</scope>
</reference>
<dbReference type="OrthoDB" id="7701031at2759"/>